<dbReference type="InterPro" id="IPR001623">
    <property type="entry name" value="DnaJ_domain"/>
</dbReference>
<dbReference type="PROSITE" id="PS00636">
    <property type="entry name" value="DNAJ_1"/>
    <property type="match status" value="1"/>
</dbReference>
<sequence>MAKRDYYDVLGVDRGASKDEIKKAYRRLAVQYHPDRNPGEKQAEEQFKEATEAYEVLADEKKRQAYDQFGFAGLEGMGFGAHDFSSVFRDFEDIFDGSNFTGFFDSFFGGGGRSRSRGGAGRSSARRGADLRYELEISFADAVFGEKKEITFTRNESCGECGGTGADKGSGKKICPSCGGTGQVRRSSGFFSIATTCPTCGGEGEIIEKPCSACGGKGLVSRRRTIKITT</sequence>
<dbReference type="EMBL" id="BARW01033221">
    <property type="protein sequence ID" value="GAJ07426.1"/>
    <property type="molecule type" value="Genomic_DNA"/>
</dbReference>
<dbReference type="SUPFAM" id="SSF46565">
    <property type="entry name" value="Chaperone J-domain"/>
    <property type="match status" value="1"/>
</dbReference>
<evidence type="ECO:0000256" key="2">
    <source>
        <dbReference type="ARBA" id="ARBA00022737"/>
    </source>
</evidence>
<dbReference type="GO" id="GO:0042026">
    <property type="term" value="P:protein refolding"/>
    <property type="evidence" value="ECO:0007669"/>
    <property type="project" value="TreeGrafter"/>
</dbReference>
<name>X1V5H7_9ZZZZ</name>
<evidence type="ECO:0000259" key="6">
    <source>
        <dbReference type="PROSITE" id="PS50076"/>
    </source>
</evidence>
<dbReference type="Pfam" id="PF00226">
    <property type="entry name" value="DnaJ"/>
    <property type="match status" value="1"/>
</dbReference>
<feature type="domain" description="J" evidence="6">
    <location>
        <begin position="5"/>
        <end position="70"/>
    </location>
</feature>
<dbReference type="InterPro" id="IPR018253">
    <property type="entry name" value="DnaJ_domain_CS"/>
</dbReference>
<evidence type="ECO:0000313" key="8">
    <source>
        <dbReference type="EMBL" id="GAJ07426.1"/>
    </source>
</evidence>
<dbReference type="PANTHER" id="PTHR43096">
    <property type="entry name" value="DNAJ HOMOLOG 1, MITOCHONDRIAL-RELATED"/>
    <property type="match status" value="1"/>
</dbReference>
<dbReference type="Gene3D" id="2.10.230.10">
    <property type="entry name" value="Heat shock protein DnaJ, cysteine-rich domain"/>
    <property type="match status" value="1"/>
</dbReference>
<evidence type="ECO:0000256" key="5">
    <source>
        <dbReference type="ARBA" id="ARBA00023186"/>
    </source>
</evidence>
<dbReference type="FunFam" id="2.10.230.10:FF:000002">
    <property type="entry name" value="Molecular chaperone DnaJ"/>
    <property type="match status" value="1"/>
</dbReference>
<dbReference type="CDD" id="cd10719">
    <property type="entry name" value="DnaJ_zf"/>
    <property type="match status" value="1"/>
</dbReference>
<dbReference type="InterPro" id="IPR036410">
    <property type="entry name" value="HSP_DnaJ_Cys-rich_dom_sf"/>
</dbReference>
<dbReference type="PANTHER" id="PTHR43096:SF52">
    <property type="entry name" value="DNAJ HOMOLOG 1, MITOCHONDRIAL-RELATED"/>
    <property type="match status" value="1"/>
</dbReference>
<accession>X1V5H7</accession>
<evidence type="ECO:0000256" key="3">
    <source>
        <dbReference type="ARBA" id="ARBA00022771"/>
    </source>
</evidence>
<dbReference type="CDD" id="cd06257">
    <property type="entry name" value="DnaJ"/>
    <property type="match status" value="1"/>
</dbReference>
<dbReference type="GO" id="GO:0051082">
    <property type="term" value="F:unfolded protein binding"/>
    <property type="evidence" value="ECO:0007669"/>
    <property type="project" value="InterPro"/>
</dbReference>
<dbReference type="AlphaFoldDB" id="X1V5H7"/>
<dbReference type="PRINTS" id="PR00625">
    <property type="entry name" value="JDOMAIN"/>
</dbReference>
<dbReference type="Gene3D" id="1.10.287.110">
    <property type="entry name" value="DnaJ domain"/>
    <property type="match status" value="1"/>
</dbReference>
<feature type="non-terminal residue" evidence="8">
    <location>
        <position position="230"/>
    </location>
</feature>
<dbReference type="FunFam" id="1.10.287.110:FF:000034">
    <property type="entry name" value="Chaperone protein DnaJ"/>
    <property type="match status" value="1"/>
</dbReference>
<keyword evidence="4" id="KW-0862">Zinc</keyword>
<dbReference type="GO" id="GO:0005737">
    <property type="term" value="C:cytoplasm"/>
    <property type="evidence" value="ECO:0007669"/>
    <property type="project" value="TreeGrafter"/>
</dbReference>
<evidence type="ECO:0000259" key="7">
    <source>
        <dbReference type="PROSITE" id="PS51188"/>
    </source>
</evidence>
<keyword evidence="5" id="KW-0143">Chaperone</keyword>
<dbReference type="Pfam" id="PF00684">
    <property type="entry name" value="DnaJ_CXXCXGXG"/>
    <property type="match status" value="1"/>
</dbReference>
<dbReference type="SMART" id="SM00271">
    <property type="entry name" value="DnaJ"/>
    <property type="match status" value="1"/>
</dbReference>
<keyword evidence="1" id="KW-0479">Metal-binding</keyword>
<dbReference type="InterPro" id="IPR001305">
    <property type="entry name" value="HSP_DnaJ_Cys-rich_dom"/>
</dbReference>
<evidence type="ECO:0008006" key="9">
    <source>
        <dbReference type="Google" id="ProtNLM"/>
    </source>
</evidence>
<comment type="caution">
    <text evidence="8">The sequence shown here is derived from an EMBL/GenBank/DDBJ whole genome shotgun (WGS) entry which is preliminary data.</text>
</comment>
<dbReference type="SUPFAM" id="SSF57938">
    <property type="entry name" value="DnaJ/Hsp40 cysteine-rich domain"/>
    <property type="match status" value="1"/>
</dbReference>
<dbReference type="GO" id="GO:0031072">
    <property type="term" value="F:heat shock protein binding"/>
    <property type="evidence" value="ECO:0007669"/>
    <property type="project" value="InterPro"/>
</dbReference>
<feature type="domain" description="CR-type" evidence="7">
    <location>
        <begin position="145"/>
        <end position="223"/>
    </location>
</feature>
<organism evidence="8">
    <name type="scientific">marine sediment metagenome</name>
    <dbReference type="NCBI Taxonomy" id="412755"/>
    <lineage>
        <taxon>unclassified sequences</taxon>
        <taxon>metagenomes</taxon>
        <taxon>ecological metagenomes</taxon>
    </lineage>
</organism>
<dbReference type="PROSITE" id="PS50076">
    <property type="entry name" value="DNAJ_2"/>
    <property type="match status" value="1"/>
</dbReference>
<dbReference type="InterPro" id="IPR036869">
    <property type="entry name" value="J_dom_sf"/>
</dbReference>
<keyword evidence="3" id="KW-0863">Zinc-finger</keyword>
<evidence type="ECO:0000256" key="1">
    <source>
        <dbReference type="ARBA" id="ARBA00022723"/>
    </source>
</evidence>
<protein>
    <recommendedName>
        <fullName evidence="9">J domain-containing protein</fullName>
    </recommendedName>
</protein>
<proteinExistence type="predicted"/>
<keyword evidence="2" id="KW-0677">Repeat</keyword>
<dbReference type="GO" id="GO:0008270">
    <property type="term" value="F:zinc ion binding"/>
    <property type="evidence" value="ECO:0007669"/>
    <property type="project" value="UniProtKB-KW"/>
</dbReference>
<dbReference type="PROSITE" id="PS51188">
    <property type="entry name" value="ZF_CR"/>
    <property type="match status" value="1"/>
</dbReference>
<evidence type="ECO:0000256" key="4">
    <source>
        <dbReference type="ARBA" id="ARBA00022833"/>
    </source>
</evidence>
<gene>
    <name evidence="8" type="ORF">S12H4_52369</name>
</gene>
<dbReference type="Gene3D" id="2.60.260.20">
    <property type="entry name" value="Urease metallochaperone UreE, N-terminal domain"/>
    <property type="match status" value="1"/>
</dbReference>
<reference evidence="8" key="1">
    <citation type="journal article" date="2014" name="Front. Microbiol.">
        <title>High frequency of phylogenetically diverse reductive dehalogenase-homologous genes in deep subseafloor sedimentary metagenomes.</title>
        <authorList>
            <person name="Kawai M."/>
            <person name="Futagami T."/>
            <person name="Toyoda A."/>
            <person name="Takaki Y."/>
            <person name="Nishi S."/>
            <person name="Hori S."/>
            <person name="Arai W."/>
            <person name="Tsubouchi T."/>
            <person name="Morono Y."/>
            <person name="Uchiyama I."/>
            <person name="Ito T."/>
            <person name="Fujiyama A."/>
            <person name="Inagaki F."/>
            <person name="Takami H."/>
        </authorList>
    </citation>
    <scope>NUCLEOTIDE SEQUENCE</scope>
    <source>
        <strain evidence="8">Expedition CK06-06</strain>
    </source>
</reference>